<reference evidence="1" key="1">
    <citation type="submission" date="2023-04" db="EMBL/GenBank/DDBJ databases">
        <title>Ambrosiozyma monospora NBRC 10751.</title>
        <authorList>
            <person name="Ichikawa N."/>
            <person name="Sato H."/>
            <person name="Tonouchi N."/>
        </authorList>
    </citation>
    <scope>NUCLEOTIDE SEQUENCE</scope>
    <source>
        <strain evidence="1">NBRC 10751</strain>
    </source>
</reference>
<organism evidence="1 2">
    <name type="scientific">Ambrosiozyma monospora</name>
    <name type="common">Yeast</name>
    <name type="synonym">Endomycopsis monosporus</name>
    <dbReference type="NCBI Taxonomy" id="43982"/>
    <lineage>
        <taxon>Eukaryota</taxon>
        <taxon>Fungi</taxon>
        <taxon>Dikarya</taxon>
        <taxon>Ascomycota</taxon>
        <taxon>Saccharomycotina</taxon>
        <taxon>Pichiomycetes</taxon>
        <taxon>Pichiales</taxon>
        <taxon>Pichiaceae</taxon>
        <taxon>Ambrosiozyma</taxon>
    </lineage>
</organism>
<protein>
    <submittedName>
        <fullName evidence="1">Unnamed protein product</fullName>
    </submittedName>
</protein>
<evidence type="ECO:0000313" key="2">
    <source>
        <dbReference type="Proteomes" id="UP001165064"/>
    </source>
</evidence>
<evidence type="ECO:0000313" key="1">
    <source>
        <dbReference type="EMBL" id="GME85566.1"/>
    </source>
</evidence>
<gene>
    <name evidence="1" type="ORF">Amon02_000765600</name>
</gene>
<accession>A0ACB5TCB8</accession>
<dbReference type="Proteomes" id="UP001165064">
    <property type="component" value="Unassembled WGS sequence"/>
</dbReference>
<keyword evidence="2" id="KW-1185">Reference proteome</keyword>
<comment type="caution">
    <text evidence="1">The sequence shown here is derived from an EMBL/GenBank/DDBJ whole genome shotgun (WGS) entry which is preliminary data.</text>
</comment>
<dbReference type="EMBL" id="BSXS01006444">
    <property type="protein sequence ID" value="GME85566.1"/>
    <property type="molecule type" value="Genomic_DNA"/>
</dbReference>
<sequence length="346" mass="38605">MKLAAVPKSKTIVFFSCADSVDYHFKALTREGKTVSVIAKKEDKTEKSETERGTEKDKDSNNNGEENDWRKRRELIKAGKTVKPVEPEIITASTAPLLHTETTIYRLHGSLTQHVRTSTLGAFSKSEDSSVLFCTDVASRGLDLLNIGNVVEFDPPFTIDDHLHRVGRTARSGSKGDAFLFLLPGIEENYVGKIESFHAENSIHFINFENILKDAFGKKDDESEKRKSGKKEDNWDIHATTFQLNLERYLLVHEDMKENASNAFISHIRAYTTHLSSERDCFSLKAVHMGHLAKSFGLRETPKKVAGFGAAKNAAGNTKKTESGKSKMLRMAKLAVSSANSEFNTF</sequence>
<name>A0ACB5TCB8_AMBMO</name>
<proteinExistence type="predicted"/>